<dbReference type="Pfam" id="PF00001">
    <property type="entry name" value="7tm_1"/>
    <property type="match status" value="1"/>
</dbReference>
<evidence type="ECO:0000313" key="14">
    <source>
        <dbReference type="Proteomes" id="UP000678393"/>
    </source>
</evidence>
<accession>A0A8S3Z9N5</accession>
<feature type="transmembrane region" description="Helical" evidence="11">
    <location>
        <begin position="23"/>
        <end position="44"/>
    </location>
</feature>
<evidence type="ECO:0000256" key="9">
    <source>
        <dbReference type="ARBA" id="ARBA00023224"/>
    </source>
</evidence>
<dbReference type="AlphaFoldDB" id="A0A8S3Z9N5"/>
<feature type="transmembrane region" description="Helical" evidence="11">
    <location>
        <begin position="269"/>
        <end position="289"/>
    </location>
</feature>
<reference evidence="13" key="1">
    <citation type="submission" date="2021-04" db="EMBL/GenBank/DDBJ databases">
        <authorList>
            <consortium name="Molecular Ecology Group"/>
        </authorList>
    </citation>
    <scope>NUCLEOTIDE SEQUENCE</scope>
</reference>
<dbReference type="GO" id="GO:0004930">
    <property type="term" value="F:G protein-coupled receptor activity"/>
    <property type="evidence" value="ECO:0007669"/>
    <property type="project" value="UniProtKB-KW"/>
</dbReference>
<keyword evidence="6 11" id="KW-0472">Membrane</keyword>
<evidence type="ECO:0000256" key="2">
    <source>
        <dbReference type="ARBA" id="ARBA00022475"/>
    </source>
</evidence>
<keyword evidence="7 10" id="KW-0675">Receptor</keyword>
<dbReference type="PRINTS" id="PR00237">
    <property type="entry name" value="GPCRRHODOPSN"/>
</dbReference>
<comment type="similarity">
    <text evidence="10">Belongs to the G-protein coupled receptor 1 family.</text>
</comment>
<keyword evidence="14" id="KW-1185">Reference proteome</keyword>
<dbReference type="CDD" id="cd00637">
    <property type="entry name" value="7tm_classA_rhodopsin-like"/>
    <property type="match status" value="1"/>
</dbReference>
<organism evidence="13 14">
    <name type="scientific">Candidula unifasciata</name>
    <dbReference type="NCBI Taxonomy" id="100452"/>
    <lineage>
        <taxon>Eukaryota</taxon>
        <taxon>Metazoa</taxon>
        <taxon>Spiralia</taxon>
        <taxon>Lophotrochozoa</taxon>
        <taxon>Mollusca</taxon>
        <taxon>Gastropoda</taxon>
        <taxon>Heterobranchia</taxon>
        <taxon>Euthyneura</taxon>
        <taxon>Panpulmonata</taxon>
        <taxon>Eupulmonata</taxon>
        <taxon>Stylommatophora</taxon>
        <taxon>Helicina</taxon>
        <taxon>Helicoidea</taxon>
        <taxon>Geomitridae</taxon>
        <taxon>Candidula</taxon>
    </lineage>
</organism>
<dbReference type="PROSITE" id="PS00237">
    <property type="entry name" value="G_PROTEIN_RECEP_F1_1"/>
    <property type="match status" value="1"/>
</dbReference>
<name>A0A8S3Z9N5_9EUPU</name>
<feature type="transmembrane region" description="Helical" evidence="11">
    <location>
        <begin position="236"/>
        <end position="257"/>
    </location>
</feature>
<evidence type="ECO:0000256" key="1">
    <source>
        <dbReference type="ARBA" id="ARBA00004651"/>
    </source>
</evidence>
<evidence type="ECO:0000256" key="11">
    <source>
        <dbReference type="SAM" id="Phobius"/>
    </source>
</evidence>
<dbReference type="Proteomes" id="UP000678393">
    <property type="component" value="Unassembled WGS sequence"/>
</dbReference>
<dbReference type="PANTHER" id="PTHR24246:SF27">
    <property type="entry name" value="ADENOSINE RECEPTOR, ISOFORM A"/>
    <property type="match status" value="1"/>
</dbReference>
<feature type="transmembrane region" description="Helical" evidence="11">
    <location>
        <begin position="177"/>
        <end position="195"/>
    </location>
</feature>
<gene>
    <name evidence="13" type="ORF">CUNI_LOCUS10123</name>
</gene>
<dbReference type="PANTHER" id="PTHR24246">
    <property type="entry name" value="OLFACTORY RECEPTOR AND ADENOSINE RECEPTOR"/>
    <property type="match status" value="1"/>
</dbReference>
<feature type="transmembrane region" description="Helical" evidence="11">
    <location>
        <begin position="136"/>
        <end position="157"/>
    </location>
</feature>
<keyword evidence="3 10" id="KW-0812">Transmembrane</keyword>
<dbReference type="InterPro" id="IPR000276">
    <property type="entry name" value="GPCR_Rhodpsn"/>
</dbReference>
<proteinExistence type="inferred from homology"/>
<evidence type="ECO:0000256" key="10">
    <source>
        <dbReference type="RuleBase" id="RU000688"/>
    </source>
</evidence>
<keyword evidence="4 11" id="KW-1133">Transmembrane helix</keyword>
<feature type="transmembrane region" description="Helical" evidence="11">
    <location>
        <begin position="56"/>
        <end position="82"/>
    </location>
</feature>
<keyword evidence="8" id="KW-0325">Glycoprotein</keyword>
<evidence type="ECO:0000256" key="3">
    <source>
        <dbReference type="ARBA" id="ARBA00022692"/>
    </source>
</evidence>
<comment type="caution">
    <text evidence="13">The sequence shown here is derived from an EMBL/GenBank/DDBJ whole genome shotgun (WGS) entry which is preliminary data.</text>
</comment>
<sequence length="319" mass="36417">MASTSNISCLQISMAAASTTPYMILHSATMILAIFVNIIVMITVCSSNRLRTTTHVLIVSSAVSDLAFSTQGLVLIAVVAYREHNRPCEDILQNSFKFLRNQSISASYLNIFLVSIERWLFIARPFIHERIISRKLIMWSLISVWGCSLILSFDAFISPSLQSRFEHTKLTIVYPCGHWALAIVICTVYTHVSIISRRQTRLININNPISQYHTRMAENQQVKITSLKAGFKSLRLLFAVFGAFFLLLTPGHCFNLYTMIFTGYPNKDFYNITKECVFVHCCCNFFVIYRYDARFRRVLITLTKKIGILRCCKTQVGNT</sequence>
<dbReference type="PROSITE" id="PS50262">
    <property type="entry name" value="G_PROTEIN_RECEP_F1_2"/>
    <property type="match status" value="1"/>
</dbReference>
<evidence type="ECO:0000256" key="4">
    <source>
        <dbReference type="ARBA" id="ARBA00022989"/>
    </source>
</evidence>
<feature type="transmembrane region" description="Helical" evidence="11">
    <location>
        <begin position="102"/>
        <end position="124"/>
    </location>
</feature>
<feature type="domain" description="G-protein coupled receptors family 1 profile" evidence="12">
    <location>
        <begin position="36"/>
        <end position="288"/>
    </location>
</feature>
<evidence type="ECO:0000256" key="7">
    <source>
        <dbReference type="ARBA" id="ARBA00023170"/>
    </source>
</evidence>
<dbReference type="OrthoDB" id="6130592at2759"/>
<keyword evidence="5 10" id="KW-0297">G-protein coupled receptor</keyword>
<comment type="subcellular location">
    <subcellularLocation>
        <location evidence="1">Cell membrane</location>
        <topology evidence="1">Multi-pass membrane protein</topology>
    </subcellularLocation>
</comment>
<evidence type="ECO:0000256" key="6">
    <source>
        <dbReference type="ARBA" id="ARBA00023136"/>
    </source>
</evidence>
<dbReference type="SUPFAM" id="SSF81321">
    <property type="entry name" value="Family A G protein-coupled receptor-like"/>
    <property type="match status" value="1"/>
</dbReference>
<keyword evidence="2" id="KW-1003">Cell membrane</keyword>
<protein>
    <recommendedName>
        <fullName evidence="12">G-protein coupled receptors family 1 profile domain-containing protein</fullName>
    </recommendedName>
</protein>
<dbReference type="EMBL" id="CAJHNH020001807">
    <property type="protein sequence ID" value="CAG5124565.1"/>
    <property type="molecule type" value="Genomic_DNA"/>
</dbReference>
<evidence type="ECO:0000256" key="8">
    <source>
        <dbReference type="ARBA" id="ARBA00023180"/>
    </source>
</evidence>
<evidence type="ECO:0000313" key="13">
    <source>
        <dbReference type="EMBL" id="CAG5124565.1"/>
    </source>
</evidence>
<dbReference type="GO" id="GO:0005886">
    <property type="term" value="C:plasma membrane"/>
    <property type="evidence" value="ECO:0007669"/>
    <property type="project" value="UniProtKB-SubCell"/>
</dbReference>
<dbReference type="Gene3D" id="1.20.1070.10">
    <property type="entry name" value="Rhodopsin 7-helix transmembrane proteins"/>
    <property type="match status" value="1"/>
</dbReference>
<dbReference type="InterPro" id="IPR017452">
    <property type="entry name" value="GPCR_Rhodpsn_7TM"/>
</dbReference>
<evidence type="ECO:0000259" key="12">
    <source>
        <dbReference type="PROSITE" id="PS50262"/>
    </source>
</evidence>
<keyword evidence="9 10" id="KW-0807">Transducer</keyword>
<evidence type="ECO:0000256" key="5">
    <source>
        <dbReference type="ARBA" id="ARBA00023040"/>
    </source>
</evidence>